<evidence type="ECO:0000313" key="5">
    <source>
        <dbReference type="Proteomes" id="UP000295497"/>
    </source>
</evidence>
<name>A0A4P2QEF1_SORCE</name>
<dbReference type="SUPFAM" id="SSF55961">
    <property type="entry name" value="Bet v1-like"/>
    <property type="match status" value="1"/>
</dbReference>
<dbReference type="Gene3D" id="3.30.530.20">
    <property type="match status" value="1"/>
</dbReference>
<dbReference type="Proteomes" id="UP000295497">
    <property type="component" value="Chromosome"/>
</dbReference>
<accession>A0A4P2QEF1</accession>
<gene>
    <name evidence="4" type="ORF">SOCE836_002620</name>
</gene>
<sequence>MDASKESEPRLTSNRTTVEPKSDREIVVTRTFDAPARIVFQAWTTPELFRRWWIPKSMPVPLLSYEADIRAGGSYRLVFGHDAAQPMAFFGTYLEVTPHSRIVWTNDEAGDDGAVTTVTLEEKGGKTLQVLHELYRSKQARDAALASGAYSGMGETFEQLDELLVTLGTTARSS</sequence>
<evidence type="ECO:0000259" key="3">
    <source>
        <dbReference type="Pfam" id="PF08327"/>
    </source>
</evidence>
<feature type="domain" description="Activator of Hsp90 ATPase homologue 1/2-like C-terminal" evidence="3">
    <location>
        <begin position="33"/>
        <end position="164"/>
    </location>
</feature>
<dbReference type="InterPro" id="IPR023393">
    <property type="entry name" value="START-like_dom_sf"/>
</dbReference>
<proteinExistence type="inferred from homology"/>
<dbReference type="AlphaFoldDB" id="A0A4P2QEF1"/>
<reference evidence="4 5" key="1">
    <citation type="submission" date="2015-09" db="EMBL/GenBank/DDBJ databases">
        <title>Sorangium comparison.</title>
        <authorList>
            <person name="Zaburannyi N."/>
            <person name="Bunk B."/>
            <person name="Overmann J."/>
            <person name="Mueller R."/>
        </authorList>
    </citation>
    <scope>NUCLEOTIDE SEQUENCE [LARGE SCALE GENOMIC DNA]</scope>
    <source>
        <strain evidence="4 5">So ce836</strain>
    </source>
</reference>
<protein>
    <submittedName>
        <fullName evidence="4">ATPase</fullName>
    </submittedName>
</protein>
<dbReference type="RefSeq" id="WP_408022409.1">
    <property type="nucleotide sequence ID" value="NZ_CP012672.1"/>
</dbReference>
<dbReference type="InterPro" id="IPR013538">
    <property type="entry name" value="ASHA1/2-like_C"/>
</dbReference>
<feature type="region of interest" description="Disordered" evidence="2">
    <location>
        <begin position="1"/>
        <end position="22"/>
    </location>
</feature>
<evidence type="ECO:0000256" key="2">
    <source>
        <dbReference type="SAM" id="MobiDB-lite"/>
    </source>
</evidence>
<dbReference type="Pfam" id="PF08327">
    <property type="entry name" value="AHSA1"/>
    <property type="match status" value="1"/>
</dbReference>
<evidence type="ECO:0000256" key="1">
    <source>
        <dbReference type="ARBA" id="ARBA00006817"/>
    </source>
</evidence>
<organism evidence="4 5">
    <name type="scientific">Sorangium cellulosum</name>
    <name type="common">Polyangium cellulosum</name>
    <dbReference type="NCBI Taxonomy" id="56"/>
    <lineage>
        <taxon>Bacteria</taxon>
        <taxon>Pseudomonadati</taxon>
        <taxon>Myxococcota</taxon>
        <taxon>Polyangia</taxon>
        <taxon>Polyangiales</taxon>
        <taxon>Polyangiaceae</taxon>
        <taxon>Sorangium</taxon>
    </lineage>
</organism>
<evidence type="ECO:0000313" key="4">
    <source>
        <dbReference type="EMBL" id="AUX28194.1"/>
    </source>
</evidence>
<comment type="similarity">
    <text evidence="1">Belongs to the AHA1 family.</text>
</comment>
<dbReference type="CDD" id="cd07826">
    <property type="entry name" value="SRPBCC_CalC_Aha1-like_9"/>
    <property type="match status" value="1"/>
</dbReference>
<dbReference type="EMBL" id="CP012672">
    <property type="protein sequence ID" value="AUX28194.1"/>
    <property type="molecule type" value="Genomic_DNA"/>
</dbReference>